<dbReference type="KEGG" id="pti:PHATRDRAFT_50061"/>
<dbReference type="PROSITE" id="PS51375">
    <property type="entry name" value="PPR"/>
    <property type="match status" value="2"/>
</dbReference>
<gene>
    <name evidence="4" type="ORF">PHATRDRAFT_50061</name>
</gene>
<dbReference type="GeneID" id="7198750"/>
<dbReference type="InterPro" id="IPR011990">
    <property type="entry name" value="TPR-like_helical_dom_sf"/>
</dbReference>
<dbReference type="HOGENOM" id="CLU_399284_0_0_1"/>
<evidence type="ECO:0000313" key="4">
    <source>
        <dbReference type="EMBL" id="EEC43672.1"/>
    </source>
</evidence>
<dbReference type="STRING" id="556484.B7GCS8"/>
<evidence type="ECO:0000256" key="3">
    <source>
        <dbReference type="SAM" id="MobiDB-lite"/>
    </source>
</evidence>
<dbReference type="PANTHER" id="PTHR47942:SF63">
    <property type="entry name" value="PENTATRICOPEPTIDE REPEAT-CONTAINING PROTEIN"/>
    <property type="match status" value="1"/>
</dbReference>
<dbReference type="Proteomes" id="UP000000759">
    <property type="component" value="Chromosome 26"/>
</dbReference>
<accession>B7GCS8</accession>
<feature type="repeat" description="PPR" evidence="2">
    <location>
        <begin position="580"/>
        <end position="610"/>
    </location>
</feature>
<dbReference type="NCBIfam" id="TIGR00756">
    <property type="entry name" value="PPR"/>
    <property type="match status" value="1"/>
</dbReference>
<feature type="repeat" description="PPR" evidence="2">
    <location>
        <begin position="691"/>
        <end position="721"/>
    </location>
</feature>
<dbReference type="PANTHER" id="PTHR47942">
    <property type="entry name" value="TETRATRICOPEPTIDE REPEAT (TPR)-LIKE SUPERFAMILY PROTEIN-RELATED"/>
    <property type="match status" value="1"/>
</dbReference>
<evidence type="ECO:0000256" key="2">
    <source>
        <dbReference type="PROSITE-ProRule" id="PRU00708"/>
    </source>
</evidence>
<protein>
    <submittedName>
        <fullName evidence="4">Uncharacterized protein</fullName>
    </submittedName>
</protein>
<dbReference type="Gene3D" id="1.25.40.10">
    <property type="entry name" value="Tetratricopeptide repeat domain"/>
    <property type="match status" value="3"/>
</dbReference>
<dbReference type="OrthoDB" id="192772at2759"/>
<feature type="region of interest" description="Disordered" evidence="3">
    <location>
        <begin position="856"/>
        <end position="886"/>
    </location>
</feature>
<proteinExistence type="predicted"/>
<name>B7GCS8_PHATC</name>
<sequence>MNLVDYQIHSPRFDLSDFSKKSCQGGPPVSRPKTLNLFLRRTIQQSSLRWAQLSTDASSLTDVSSLQNRLEYSARRQPKKVRSSTTINEETRAWNVSTSSGRTFPHVEGQNTENLLDIETYPIGSLTPTLWSQGHELLAFWVKQRTADSVDFSFRLWDRLWQEQVHLETDCVQRSTGDSHPPSTWLTTPLNSEMLCTLVNNWRVWSWNQHPDLNKQNPQLTVKERYNAPYVQALVERCSSLLNEKVYYLILDGTRRSGNPAQVADLASDLLAASIHRWKTQMNPSCRPSTELYNSALLAWSRSNRNNAITMVEKLWAQMQEHNIAPDSRSYERIIAAHVSSTTPSRSEKAEYWLRKMEQDHTVCISTRAYTSVIAAQDDCAKAEQLLEELLDLKAQSIDSPNSTEDSQFHPGDQDVPGAVNATLQCHIRAANVERAQDILYRMRDLGYIDVLSYRTVMLGWLKASQPVLCQAILQSALESYRDGLCGVCPSDELVALAVSAWAKSSHPKNVEQAMALLKSLTSSEWDHIDMQVTTSTMNALLEVLIRSKDYGDIQKAEELLRHIKGFSKKDASKAAMAPNESSYNLMIGGWARLGQPVKARAWLEEMYKDYQEGSIETMPGLKTFNTAIQKQCDEGRLPFELDVYSYTSVLSALSNAWDLKKYGETAQRAEDLLNEMNHRYGQGQASVRPNTISYNAVMNGWARAKNPEKAAAVLQKMYADVKKEGNINALPDDKTFNTLIKAFALSQDPGAPEKAEEILRHMVEQYELGASKVKPTVVTYTTVILCYGLSKHPKAPYRADELLQLIKGLYQRGELDDGPSRSTYQVVRKAWEFSTHARKRDRISELDREYVALFGQTDNSPRSGSGRPRKDYLNHNTKGKRDKRL</sequence>
<dbReference type="EMBL" id="CM000628">
    <property type="protein sequence ID" value="EEC43672.1"/>
    <property type="molecule type" value="Genomic_DNA"/>
</dbReference>
<dbReference type="RefSeq" id="XP_002184936.1">
    <property type="nucleotide sequence ID" value="XM_002184900.1"/>
</dbReference>
<dbReference type="Pfam" id="PF01535">
    <property type="entry name" value="PPR"/>
    <property type="match status" value="2"/>
</dbReference>
<keyword evidence="1" id="KW-0677">Repeat</keyword>
<dbReference type="InParanoid" id="B7GCS8"/>
<dbReference type="PaxDb" id="2850-Phatr50061"/>
<keyword evidence="5" id="KW-1185">Reference proteome</keyword>
<reference evidence="4 5" key="1">
    <citation type="journal article" date="2008" name="Nature">
        <title>The Phaeodactylum genome reveals the evolutionary history of diatom genomes.</title>
        <authorList>
            <person name="Bowler C."/>
            <person name="Allen A.E."/>
            <person name="Badger J.H."/>
            <person name="Grimwood J."/>
            <person name="Jabbari K."/>
            <person name="Kuo A."/>
            <person name="Maheswari U."/>
            <person name="Martens C."/>
            <person name="Maumus F."/>
            <person name="Otillar R.P."/>
            <person name="Rayko E."/>
            <person name="Salamov A."/>
            <person name="Vandepoele K."/>
            <person name="Beszteri B."/>
            <person name="Gruber A."/>
            <person name="Heijde M."/>
            <person name="Katinka M."/>
            <person name="Mock T."/>
            <person name="Valentin K."/>
            <person name="Verret F."/>
            <person name="Berges J.A."/>
            <person name="Brownlee C."/>
            <person name="Cadoret J.P."/>
            <person name="Chiovitti A."/>
            <person name="Choi C.J."/>
            <person name="Coesel S."/>
            <person name="De Martino A."/>
            <person name="Detter J.C."/>
            <person name="Durkin C."/>
            <person name="Falciatore A."/>
            <person name="Fournet J."/>
            <person name="Haruta M."/>
            <person name="Huysman M.J."/>
            <person name="Jenkins B.D."/>
            <person name="Jiroutova K."/>
            <person name="Jorgensen R.E."/>
            <person name="Joubert Y."/>
            <person name="Kaplan A."/>
            <person name="Kroger N."/>
            <person name="Kroth P.G."/>
            <person name="La Roche J."/>
            <person name="Lindquist E."/>
            <person name="Lommer M."/>
            <person name="Martin-Jezequel V."/>
            <person name="Lopez P.J."/>
            <person name="Lucas S."/>
            <person name="Mangogna M."/>
            <person name="McGinnis K."/>
            <person name="Medlin L.K."/>
            <person name="Montsant A."/>
            <person name="Oudot-Le Secq M.P."/>
            <person name="Napoli C."/>
            <person name="Obornik M."/>
            <person name="Parker M.S."/>
            <person name="Petit J.L."/>
            <person name="Porcel B.M."/>
            <person name="Poulsen N."/>
            <person name="Robison M."/>
            <person name="Rychlewski L."/>
            <person name="Rynearson T.A."/>
            <person name="Schmutz J."/>
            <person name="Shapiro H."/>
            <person name="Siaut M."/>
            <person name="Stanley M."/>
            <person name="Sussman M.R."/>
            <person name="Taylor A.R."/>
            <person name="Vardi A."/>
            <person name="von Dassow P."/>
            <person name="Vyverman W."/>
            <person name="Willis A."/>
            <person name="Wyrwicz L.S."/>
            <person name="Rokhsar D.S."/>
            <person name="Weissenbach J."/>
            <person name="Armbrust E.V."/>
            <person name="Green B.R."/>
            <person name="Van de Peer Y."/>
            <person name="Grigoriev I.V."/>
        </authorList>
    </citation>
    <scope>NUCLEOTIDE SEQUENCE [LARGE SCALE GENOMIC DNA]</scope>
    <source>
        <strain evidence="4 5">CCAP 1055/1</strain>
    </source>
</reference>
<evidence type="ECO:0000313" key="5">
    <source>
        <dbReference type="Proteomes" id="UP000000759"/>
    </source>
</evidence>
<evidence type="ECO:0000256" key="1">
    <source>
        <dbReference type="ARBA" id="ARBA00022737"/>
    </source>
</evidence>
<dbReference type="InterPro" id="IPR051222">
    <property type="entry name" value="PPR/CCM1_RNA-binding"/>
</dbReference>
<organism evidence="4 5">
    <name type="scientific">Phaeodactylum tricornutum (strain CCAP 1055/1)</name>
    <dbReference type="NCBI Taxonomy" id="556484"/>
    <lineage>
        <taxon>Eukaryota</taxon>
        <taxon>Sar</taxon>
        <taxon>Stramenopiles</taxon>
        <taxon>Ochrophyta</taxon>
        <taxon>Bacillariophyta</taxon>
        <taxon>Bacillariophyceae</taxon>
        <taxon>Bacillariophycidae</taxon>
        <taxon>Naviculales</taxon>
        <taxon>Phaeodactylaceae</taxon>
        <taxon>Phaeodactylum</taxon>
    </lineage>
</organism>
<reference evidence="5" key="2">
    <citation type="submission" date="2008-08" db="EMBL/GenBank/DDBJ databases">
        <authorList>
            <consortium name="Diatom Consortium"/>
            <person name="Grigoriev I."/>
            <person name="Grimwood J."/>
            <person name="Kuo A."/>
            <person name="Otillar R.P."/>
            <person name="Salamov A."/>
            <person name="Detter J.C."/>
            <person name="Lindquist E."/>
            <person name="Shapiro H."/>
            <person name="Lucas S."/>
            <person name="Glavina del Rio T."/>
            <person name="Pitluck S."/>
            <person name="Rokhsar D."/>
            <person name="Bowler C."/>
        </authorList>
    </citation>
    <scope>GENOME REANNOTATION</scope>
    <source>
        <strain evidence="5">CCAP 1055/1</strain>
    </source>
</reference>
<dbReference type="eggNOG" id="KOG4197">
    <property type="taxonomic scope" value="Eukaryota"/>
</dbReference>
<dbReference type="AlphaFoldDB" id="B7GCS8"/>
<dbReference type="InterPro" id="IPR002885">
    <property type="entry name" value="PPR_rpt"/>
</dbReference>